<name>A0A7Y9T4I5_9BACT</name>
<gene>
    <name evidence="1" type="ORF">HDF12_003901</name>
</gene>
<evidence type="ECO:0000313" key="2">
    <source>
        <dbReference type="Proteomes" id="UP000534186"/>
    </source>
</evidence>
<reference evidence="1 2" key="1">
    <citation type="submission" date="2020-07" db="EMBL/GenBank/DDBJ databases">
        <title>Genomic Encyclopedia of Type Strains, Phase IV (KMG-V): Genome sequencing to study the core and pangenomes of soil and plant-associated prokaryotes.</title>
        <authorList>
            <person name="Whitman W."/>
        </authorList>
    </citation>
    <scope>NUCLEOTIDE SEQUENCE [LARGE SCALE GENOMIC DNA]</scope>
    <source>
        <strain evidence="1 2">M8UP30</strain>
    </source>
</reference>
<organism evidence="1 2">
    <name type="scientific">Tunturiibacter lichenicola</name>
    <dbReference type="NCBI Taxonomy" id="2051959"/>
    <lineage>
        <taxon>Bacteria</taxon>
        <taxon>Pseudomonadati</taxon>
        <taxon>Acidobacteriota</taxon>
        <taxon>Terriglobia</taxon>
        <taxon>Terriglobales</taxon>
        <taxon>Acidobacteriaceae</taxon>
        <taxon>Tunturiibacter</taxon>
    </lineage>
</organism>
<dbReference type="EMBL" id="JACCCV010000002">
    <property type="protein sequence ID" value="NYF53502.1"/>
    <property type="molecule type" value="Genomic_DNA"/>
</dbReference>
<protein>
    <submittedName>
        <fullName evidence="1">Uncharacterized protein</fullName>
    </submittedName>
</protein>
<accession>A0A7Y9T4I5</accession>
<proteinExistence type="predicted"/>
<evidence type="ECO:0000313" key="1">
    <source>
        <dbReference type="EMBL" id="NYF53502.1"/>
    </source>
</evidence>
<comment type="caution">
    <text evidence="1">The sequence shown here is derived from an EMBL/GenBank/DDBJ whole genome shotgun (WGS) entry which is preliminary data.</text>
</comment>
<dbReference type="AlphaFoldDB" id="A0A7Y9T4I5"/>
<sequence length="168" mass="19155">MTIGLDLGDVWSHYCTLNEEGEVIDQGRFRTSPKGVEKWFKRLTETEYTETQALIKVYGVGQLTALTYVLTLGSKERFHRSRDVGCYLAALSDILRHLYDILLTKPLCDCIEAAVKDFLLVQQRNAVNNAAKNIPGAIPIPLSYRQHRPQSLPRYNDIMIALESTRRK</sequence>
<dbReference type="Proteomes" id="UP000534186">
    <property type="component" value="Unassembled WGS sequence"/>
</dbReference>